<dbReference type="InterPro" id="IPR036192">
    <property type="entry name" value="Cell_div_ZapA-like_sf"/>
</dbReference>
<name>A0A173RKY9_9FIRM</name>
<organism evidence="2 4">
    <name type="scientific">Faecalibacterium prausnitzii</name>
    <dbReference type="NCBI Taxonomy" id="853"/>
    <lineage>
        <taxon>Bacteria</taxon>
        <taxon>Bacillati</taxon>
        <taxon>Bacillota</taxon>
        <taxon>Clostridia</taxon>
        <taxon>Eubacteriales</taxon>
        <taxon>Oscillospiraceae</taxon>
        <taxon>Faecalibacterium</taxon>
    </lineage>
</organism>
<protein>
    <submittedName>
        <fullName evidence="2">Cell division protein ZapA</fullName>
    </submittedName>
</protein>
<evidence type="ECO:0000313" key="3">
    <source>
        <dbReference type="EMBL" id="PDX83699.1"/>
    </source>
</evidence>
<gene>
    <name evidence="3" type="ORF">CGS59_08755</name>
    <name evidence="2" type="ORF">ERS852582_00518</name>
</gene>
<keyword evidence="2" id="KW-0132">Cell division</keyword>
<dbReference type="Proteomes" id="UP000220480">
    <property type="component" value="Unassembled WGS sequence"/>
</dbReference>
<dbReference type="EMBL" id="CYXN01000002">
    <property type="protein sequence ID" value="CUM78427.1"/>
    <property type="molecule type" value="Genomic_DNA"/>
</dbReference>
<evidence type="ECO:0000313" key="2">
    <source>
        <dbReference type="EMBL" id="CUM78427.1"/>
    </source>
</evidence>
<dbReference type="Proteomes" id="UP000095649">
    <property type="component" value="Unassembled WGS sequence"/>
</dbReference>
<evidence type="ECO:0000313" key="5">
    <source>
        <dbReference type="Proteomes" id="UP000220480"/>
    </source>
</evidence>
<evidence type="ECO:0000313" key="4">
    <source>
        <dbReference type="Proteomes" id="UP000095649"/>
    </source>
</evidence>
<dbReference type="AlphaFoldDB" id="A0A173RKY9"/>
<dbReference type="Gene3D" id="6.10.250.790">
    <property type="match status" value="1"/>
</dbReference>
<keyword evidence="2" id="KW-0131">Cell cycle</keyword>
<proteinExistence type="predicted"/>
<dbReference type="EMBL" id="NMTZ01000020">
    <property type="protein sequence ID" value="PDX83699.1"/>
    <property type="molecule type" value="Genomic_DNA"/>
</dbReference>
<dbReference type="Pfam" id="PF05164">
    <property type="entry name" value="ZapA"/>
    <property type="match status" value="1"/>
</dbReference>
<feature type="compositionally biased region" description="Basic and acidic residues" evidence="1">
    <location>
        <begin position="112"/>
        <end position="127"/>
    </location>
</feature>
<dbReference type="InterPro" id="IPR053712">
    <property type="entry name" value="Bac_CellDiv_Activator"/>
</dbReference>
<dbReference type="RefSeq" id="WP_055185026.1">
    <property type="nucleotide sequence ID" value="NZ_CYXN01000002.1"/>
</dbReference>
<dbReference type="InterPro" id="IPR007838">
    <property type="entry name" value="Cell_div_ZapA-like"/>
</dbReference>
<feature type="region of interest" description="Disordered" evidence="1">
    <location>
        <begin position="112"/>
        <end position="154"/>
    </location>
</feature>
<reference evidence="2 4" key="1">
    <citation type="submission" date="2015-09" db="EMBL/GenBank/DDBJ databases">
        <authorList>
            <consortium name="Pathogen Informatics"/>
        </authorList>
    </citation>
    <scope>NUCLEOTIDE SEQUENCE [LARGE SCALE GENOMIC DNA]</scope>
    <source>
        <strain evidence="2 4">2789STDY5834970</strain>
    </source>
</reference>
<dbReference type="GO" id="GO:0051301">
    <property type="term" value="P:cell division"/>
    <property type="evidence" value="ECO:0007669"/>
    <property type="project" value="UniProtKB-KW"/>
</dbReference>
<dbReference type="SUPFAM" id="SSF102829">
    <property type="entry name" value="Cell division protein ZapA-like"/>
    <property type="match status" value="1"/>
</dbReference>
<accession>A0A173RKY9</accession>
<sequence length="154" mass="16932">MVNKVRVNIAGTPYAIATTDSEKYILGLAKKLDEDITKLLDTNDNLSVTKAAVFCAMDYLDEYRKSTGSAENMRSQIQDYIADAARAKLAEDKALAENAVLRREAAALREQLAKERQRETRREERAARAAAETAQEQPAPEAPAADSAQADETN</sequence>
<feature type="compositionally biased region" description="Low complexity" evidence="1">
    <location>
        <begin position="128"/>
        <end position="154"/>
    </location>
</feature>
<reference evidence="3 5" key="2">
    <citation type="journal article" date="2017" name="Front. Microbiol.">
        <title>New Insights into the Diversity of the Genus Faecalibacterium.</title>
        <authorList>
            <person name="Benevides L."/>
            <person name="Burman S."/>
            <person name="Martin R."/>
            <person name="Robert V."/>
            <person name="Thomas M."/>
            <person name="Miquel S."/>
            <person name="Chain F."/>
            <person name="Sokol H."/>
            <person name="Bermudez-Humaran L.G."/>
            <person name="Morrison M."/>
            <person name="Langella P."/>
            <person name="Azevedo V.A."/>
            <person name="Chatel J.M."/>
            <person name="Soares S."/>
        </authorList>
    </citation>
    <scope>NUCLEOTIDE SEQUENCE [LARGE SCALE GENOMIC DNA]</scope>
    <source>
        <strain evidence="3 5">CNCM I 4644</strain>
    </source>
</reference>
<evidence type="ECO:0000256" key="1">
    <source>
        <dbReference type="SAM" id="MobiDB-lite"/>
    </source>
</evidence>
<dbReference type="OrthoDB" id="1853081at2"/>
<reference evidence="3" key="3">
    <citation type="submission" date="2017-07" db="EMBL/GenBank/DDBJ databases">
        <authorList>
            <person name="Sun Z.S."/>
            <person name="Albrecht U."/>
            <person name="Echele G."/>
            <person name="Lee C.C."/>
        </authorList>
    </citation>
    <scope>NUCLEOTIDE SEQUENCE</scope>
    <source>
        <strain evidence="3">CNCM I 4644</strain>
    </source>
</reference>